<comment type="caution">
    <text evidence="3">The sequence shown here is derived from an EMBL/GenBank/DDBJ whole genome shotgun (WGS) entry which is preliminary data.</text>
</comment>
<organism evidence="3 4">
    <name type="scientific">Pelagicoccus mobilis</name>
    <dbReference type="NCBI Taxonomy" id="415221"/>
    <lineage>
        <taxon>Bacteria</taxon>
        <taxon>Pseudomonadati</taxon>
        <taxon>Verrucomicrobiota</taxon>
        <taxon>Opitutia</taxon>
        <taxon>Puniceicoccales</taxon>
        <taxon>Pelagicoccaceae</taxon>
        <taxon>Pelagicoccus</taxon>
    </lineage>
</organism>
<protein>
    <submittedName>
        <fullName evidence="3">DUF4174 domain-containing protein</fullName>
    </submittedName>
</protein>
<dbReference type="InterPro" id="IPR025232">
    <property type="entry name" value="DUF4174"/>
</dbReference>
<dbReference type="Proteomes" id="UP000617628">
    <property type="component" value="Unassembled WGS sequence"/>
</dbReference>
<dbReference type="AlphaFoldDB" id="A0A934S0H4"/>
<evidence type="ECO:0000313" key="4">
    <source>
        <dbReference type="Proteomes" id="UP000617628"/>
    </source>
</evidence>
<dbReference type="Pfam" id="PF13778">
    <property type="entry name" value="DUF4174"/>
    <property type="match status" value="1"/>
</dbReference>
<keyword evidence="4" id="KW-1185">Reference proteome</keyword>
<feature type="domain" description="DUF4174" evidence="2">
    <location>
        <begin position="45"/>
        <end position="137"/>
    </location>
</feature>
<dbReference type="EMBL" id="JAENIL010000069">
    <property type="protein sequence ID" value="MBK1880061.1"/>
    <property type="molecule type" value="Genomic_DNA"/>
</dbReference>
<evidence type="ECO:0000313" key="3">
    <source>
        <dbReference type="EMBL" id="MBK1880061.1"/>
    </source>
</evidence>
<name>A0A934S0H4_9BACT</name>
<gene>
    <name evidence="3" type="ORF">JIN87_24465</name>
</gene>
<reference evidence="3" key="1">
    <citation type="submission" date="2021-01" db="EMBL/GenBank/DDBJ databases">
        <title>Modified the classification status of verrucomicrobia.</title>
        <authorList>
            <person name="Feng X."/>
        </authorList>
    </citation>
    <scope>NUCLEOTIDE SEQUENCE</scope>
    <source>
        <strain evidence="3">KCTC 13126</strain>
    </source>
</reference>
<dbReference type="RefSeq" id="WP_200358600.1">
    <property type="nucleotide sequence ID" value="NZ_JAENIL010000069.1"/>
</dbReference>
<evidence type="ECO:0000256" key="1">
    <source>
        <dbReference type="ARBA" id="ARBA00022729"/>
    </source>
</evidence>
<proteinExistence type="predicted"/>
<evidence type="ECO:0000259" key="2">
    <source>
        <dbReference type="Pfam" id="PF13778"/>
    </source>
</evidence>
<accession>A0A934S0H4</accession>
<keyword evidence="1" id="KW-0732">Signal</keyword>
<sequence>MNALIALLAMALNLDHAELQQESTADGFASHRLIAYVLSDETQKTSIEEMARKWEWEISDRDILMVNLGDIEIDTEHSFKLSTEEKQLWRQLWQLDLEESRFILVGKDGGPKAFQRNELSWQLFFDLIDEMPLRKAEMEATYRAAQKARKDS</sequence>